<evidence type="ECO:0000256" key="1">
    <source>
        <dbReference type="SAM" id="Phobius"/>
    </source>
</evidence>
<accession>A0ABV9ZMF5</accession>
<proteinExistence type="predicted"/>
<dbReference type="RefSeq" id="WP_378023790.1">
    <property type="nucleotide sequence ID" value="NZ_JBHSKG010000017.1"/>
</dbReference>
<evidence type="ECO:0000313" key="3">
    <source>
        <dbReference type="EMBL" id="MFC5141651.1"/>
    </source>
</evidence>
<protein>
    <recommendedName>
        <fullName evidence="5">MYXO-CTERM domain-containing protein</fullName>
    </recommendedName>
</protein>
<evidence type="ECO:0000256" key="2">
    <source>
        <dbReference type="SAM" id="SignalP"/>
    </source>
</evidence>
<feature type="transmembrane region" description="Helical" evidence="1">
    <location>
        <begin position="77"/>
        <end position="95"/>
    </location>
</feature>
<gene>
    <name evidence="3" type="ORF">ACFPK1_25670</name>
</gene>
<dbReference type="Proteomes" id="UP001596175">
    <property type="component" value="Unassembled WGS sequence"/>
</dbReference>
<organism evidence="3 4">
    <name type="scientific">Actinomycetospora rhizophila</name>
    <dbReference type="NCBI Taxonomy" id="1416876"/>
    <lineage>
        <taxon>Bacteria</taxon>
        <taxon>Bacillati</taxon>
        <taxon>Actinomycetota</taxon>
        <taxon>Actinomycetes</taxon>
        <taxon>Pseudonocardiales</taxon>
        <taxon>Pseudonocardiaceae</taxon>
        <taxon>Actinomycetospora</taxon>
    </lineage>
</organism>
<evidence type="ECO:0000313" key="4">
    <source>
        <dbReference type="Proteomes" id="UP001596175"/>
    </source>
</evidence>
<keyword evidence="4" id="KW-1185">Reference proteome</keyword>
<keyword evidence="1" id="KW-0472">Membrane</keyword>
<feature type="chain" id="PRO_5046989479" description="MYXO-CTERM domain-containing protein" evidence="2">
    <location>
        <begin position="35"/>
        <end position="102"/>
    </location>
</feature>
<dbReference type="EMBL" id="JBHSKG010000017">
    <property type="protein sequence ID" value="MFC5141651.1"/>
    <property type="molecule type" value="Genomic_DNA"/>
</dbReference>
<name>A0ABV9ZMF5_9PSEU</name>
<reference evidence="4" key="1">
    <citation type="journal article" date="2019" name="Int. J. Syst. Evol. Microbiol.">
        <title>The Global Catalogue of Microorganisms (GCM) 10K type strain sequencing project: providing services to taxonomists for standard genome sequencing and annotation.</title>
        <authorList>
            <consortium name="The Broad Institute Genomics Platform"/>
            <consortium name="The Broad Institute Genome Sequencing Center for Infectious Disease"/>
            <person name="Wu L."/>
            <person name="Ma J."/>
        </authorList>
    </citation>
    <scope>NUCLEOTIDE SEQUENCE [LARGE SCALE GENOMIC DNA]</scope>
    <source>
        <strain evidence="4">XZYJ18</strain>
    </source>
</reference>
<evidence type="ECO:0008006" key="5">
    <source>
        <dbReference type="Google" id="ProtNLM"/>
    </source>
</evidence>
<keyword evidence="1" id="KW-0812">Transmembrane</keyword>
<comment type="caution">
    <text evidence="3">The sequence shown here is derived from an EMBL/GenBank/DDBJ whole genome shotgun (WGS) entry which is preliminary data.</text>
</comment>
<feature type="signal peptide" evidence="2">
    <location>
        <begin position="1"/>
        <end position="34"/>
    </location>
</feature>
<sequence>MSDRWKIMQRSSKYALVAAISGLLLLGPAGPALAVPSGTGSSQIDVVPVGAATGDGSAQLVEPQLDVVPAPPVSPSVLWWTAGGFGVLVAAAVAGRRPAPRR</sequence>
<keyword evidence="2" id="KW-0732">Signal</keyword>
<keyword evidence="1" id="KW-1133">Transmembrane helix</keyword>